<dbReference type="PANTHER" id="PTHR43333">
    <property type="entry name" value="2-HACID_DH_C DOMAIN-CONTAINING PROTEIN"/>
    <property type="match status" value="1"/>
</dbReference>
<dbReference type="GO" id="GO:0051287">
    <property type="term" value="F:NAD binding"/>
    <property type="evidence" value="ECO:0007669"/>
    <property type="project" value="InterPro"/>
</dbReference>
<dbReference type="Pfam" id="PF02826">
    <property type="entry name" value="2-Hacid_dh_C"/>
    <property type="match status" value="1"/>
</dbReference>
<evidence type="ECO:0000313" key="8">
    <source>
        <dbReference type="Proteomes" id="UP000408482"/>
    </source>
</evidence>
<protein>
    <submittedName>
        <fullName evidence="7">D-3-phosphoglycerate dehydrogenase</fullName>
        <ecNumber evidence="7">1.1.1.95</ecNumber>
    </submittedName>
</protein>
<name>A0A564W6B7_9FIRM</name>
<gene>
    <name evidence="7" type="primary">serA_1</name>
    <name evidence="7" type="ORF">RSSSTS7063_01037</name>
</gene>
<dbReference type="AlphaFoldDB" id="A0A564W6B7"/>
<dbReference type="PANTHER" id="PTHR43333:SF1">
    <property type="entry name" value="D-ISOMER SPECIFIC 2-HYDROXYACID DEHYDROGENASE NAD-BINDING DOMAIN-CONTAINING PROTEIN"/>
    <property type="match status" value="1"/>
</dbReference>
<dbReference type="SUPFAM" id="SSF52283">
    <property type="entry name" value="Formate/glycerate dehydrogenase catalytic domain-like"/>
    <property type="match status" value="1"/>
</dbReference>
<dbReference type="EMBL" id="CABHNW010000155">
    <property type="protein sequence ID" value="VUX40434.1"/>
    <property type="molecule type" value="Genomic_DNA"/>
</dbReference>
<dbReference type="Pfam" id="PF00389">
    <property type="entry name" value="2-Hacid_dh"/>
    <property type="match status" value="1"/>
</dbReference>
<dbReference type="GO" id="GO:0004617">
    <property type="term" value="F:phosphoglycerate dehydrogenase activity"/>
    <property type="evidence" value="ECO:0007669"/>
    <property type="project" value="UniProtKB-EC"/>
</dbReference>
<dbReference type="SUPFAM" id="SSF51735">
    <property type="entry name" value="NAD(P)-binding Rossmann-fold domains"/>
    <property type="match status" value="1"/>
</dbReference>
<sequence>MKKIQVLLKPQCNEEIQNQFATKFGDQCEFTFQGKETEDAIAAAEVVIGEPEEEEILKAENLRWIQLTWAGADKYTKMKAFPTGVTLTNASGAFGKIISEYVIGNIIALYRELPNYWKNKQKHLWVQKRSSETIYGKNILILGTGDIGRNIAYRMKAFETHVTGIKRTAVPEHLQQMKEFDEVYDLTALDQQLQKADIVIGCLPGTPETKGLLNYERLYSMKKDAILVNVGRGSLIPTEDLIRVLEEGNLKGAVLDVFETEPLPETSPLWNMENVLITPHIAGPSFGGNAGNAEVQAMIWNICMENMERYLNGKKLKNIVRLKDGY</sequence>
<dbReference type="RefSeq" id="WP_144095109.1">
    <property type="nucleotide sequence ID" value="NZ_CABHMX010000014.1"/>
</dbReference>
<keyword evidence="3" id="KW-0520">NAD</keyword>
<evidence type="ECO:0000313" key="7">
    <source>
        <dbReference type="EMBL" id="VUX40434.1"/>
    </source>
</evidence>
<dbReference type="InterPro" id="IPR006139">
    <property type="entry name" value="D-isomer_2_OHA_DH_cat_dom"/>
</dbReference>
<dbReference type="Gene3D" id="3.40.50.720">
    <property type="entry name" value="NAD(P)-binding Rossmann-like Domain"/>
    <property type="match status" value="2"/>
</dbReference>
<comment type="similarity">
    <text evidence="1 4">Belongs to the D-isomer specific 2-hydroxyacid dehydrogenase family.</text>
</comment>
<dbReference type="EC" id="1.1.1.95" evidence="7"/>
<evidence type="ECO:0000256" key="1">
    <source>
        <dbReference type="ARBA" id="ARBA00005854"/>
    </source>
</evidence>
<evidence type="ECO:0000256" key="4">
    <source>
        <dbReference type="RuleBase" id="RU003719"/>
    </source>
</evidence>
<evidence type="ECO:0000259" key="6">
    <source>
        <dbReference type="Pfam" id="PF02826"/>
    </source>
</evidence>
<evidence type="ECO:0000256" key="2">
    <source>
        <dbReference type="ARBA" id="ARBA00023002"/>
    </source>
</evidence>
<dbReference type="InterPro" id="IPR036291">
    <property type="entry name" value="NAD(P)-bd_dom_sf"/>
</dbReference>
<dbReference type="FunFam" id="3.40.50.720:FF:000363">
    <property type="entry name" value="D-isomer specific 2-hydroxyacid dehydrogenase"/>
    <property type="match status" value="1"/>
</dbReference>
<keyword evidence="8" id="KW-1185">Reference proteome</keyword>
<evidence type="ECO:0000256" key="3">
    <source>
        <dbReference type="ARBA" id="ARBA00023027"/>
    </source>
</evidence>
<keyword evidence="2 4" id="KW-0560">Oxidoreductase</keyword>
<proteinExistence type="inferred from homology"/>
<accession>A0A564W6B7</accession>
<dbReference type="Proteomes" id="UP000408482">
    <property type="component" value="Unassembled WGS sequence"/>
</dbReference>
<feature type="domain" description="D-isomer specific 2-hydroxyacid dehydrogenase catalytic" evidence="5">
    <location>
        <begin position="26"/>
        <end position="320"/>
    </location>
</feature>
<evidence type="ECO:0000259" key="5">
    <source>
        <dbReference type="Pfam" id="PF00389"/>
    </source>
</evidence>
<dbReference type="InterPro" id="IPR006140">
    <property type="entry name" value="D-isomer_DH_NAD-bd"/>
</dbReference>
<reference evidence="7 8" key="1">
    <citation type="submission" date="2019-07" db="EMBL/GenBank/DDBJ databases">
        <authorList>
            <person name="Hibberd C M."/>
            <person name="Gehrig L. J."/>
            <person name="Chang H.-W."/>
            <person name="Venkatesh S."/>
        </authorList>
    </citation>
    <scope>NUCLEOTIDE SEQUENCE [LARGE SCALE GENOMIC DNA]</scope>
    <source>
        <strain evidence="7">Blautia_luti_SSTS_Bg7063</strain>
    </source>
</reference>
<organism evidence="7 8">
    <name type="scientific">Blautia luti</name>
    <dbReference type="NCBI Taxonomy" id="89014"/>
    <lineage>
        <taxon>Bacteria</taxon>
        <taxon>Bacillati</taxon>
        <taxon>Bacillota</taxon>
        <taxon>Clostridia</taxon>
        <taxon>Lachnospirales</taxon>
        <taxon>Lachnospiraceae</taxon>
        <taxon>Blautia</taxon>
    </lineage>
</organism>
<dbReference type="CDD" id="cd05300">
    <property type="entry name" value="2-Hacid_dh_1"/>
    <property type="match status" value="1"/>
</dbReference>
<feature type="domain" description="D-isomer specific 2-hydroxyacid dehydrogenase NAD-binding" evidence="6">
    <location>
        <begin position="104"/>
        <end position="282"/>
    </location>
</feature>